<keyword evidence="2" id="KW-0472">Membrane</keyword>
<organism evidence="3 4">
    <name type="scientific">Allomyces macrogynus (strain ATCC 38327)</name>
    <name type="common">Allomyces javanicus var. macrogynus</name>
    <dbReference type="NCBI Taxonomy" id="578462"/>
    <lineage>
        <taxon>Eukaryota</taxon>
        <taxon>Fungi</taxon>
        <taxon>Fungi incertae sedis</taxon>
        <taxon>Blastocladiomycota</taxon>
        <taxon>Blastocladiomycetes</taxon>
        <taxon>Blastocladiales</taxon>
        <taxon>Blastocladiaceae</taxon>
        <taxon>Allomyces</taxon>
    </lineage>
</organism>
<dbReference type="AlphaFoldDB" id="A0A0L0S7M8"/>
<sequence>MLPRPAASCLRHQAQPTPTTTQSTTPFVTTTKSNHLTMAFLLAAPLVTSIFCASAVAPGAIVGSAVATMFGSTVAFGTTSAAAIVASEAAFAVAGTAAAGALGIGAILGAVLNNQGTRRESMDDNTVVGLAHDGRARSSAPMDATFGQSTETKSTVAKSTTTKDVVHESACSSVHGVLPVCGKSVCTSGHNNAVLCPSTASKNVVPESVGSSSDDNLVVACIDEPRSLERKNTAIHSRAKDAALVLVCSSTNNVMVATPVQDEKASMSMPKESLVQPTANDTVLVLTHSSMRGCLENMPAHDSARIVHMQDSAPKSPAKGVPELAPMAGMISADGHILAMAQKGVVLIMDDEDEEDYAADVSLAFAAARWTRRGL</sequence>
<keyword evidence="2" id="KW-1133">Transmembrane helix</keyword>
<dbReference type="EMBL" id="GG745333">
    <property type="protein sequence ID" value="KNE58430.1"/>
    <property type="molecule type" value="Genomic_DNA"/>
</dbReference>
<name>A0A0L0S7M8_ALLM3</name>
<feature type="compositionally biased region" description="Low complexity" evidence="1">
    <location>
        <begin position="149"/>
        <end position="160"/>
    </location>
</feature>
<feature type="region of interest" description="Disordered" evidence="1">
    <location>
        <begin position="1"/>
        <end position="26"/>
    </location>
</feature>
<feature type="transmembrane region" description="Helical" evidence="2">
    <location>
        <begin position="64"/>
        <end position="85"/>
    </location>
</feature>
<keyword evidence="2" id="KW-0812">Transmembrane</keyword>
<dbReference type="Proteomes" id="UP000054350">
    <property type="component" value="Unassembled WGS sequence"/>
</dbReference>
<feature type="region of interest" description="Disordered" evidence="1">
    <location>
        <begin position="138"/>
        <end position="160"/>
    </location>
</feature>
<reference evidence="3 4" key="1">
    <citation type="submission" date="2009-11" db="EMBL/GenBank/DDBJ databases">
        <title>Annotation of Allomyces macrogynus ATCC 38327.</title>
        <authorList>
            <consortium name="The Broad Institute Genome Sequencing Platform"/>
            <person name="Russ C."/>
            <person name="Cuomo C."/>
            <person name="Burger G."/>
            <person name="Gray M.W."/>
            <person name="Holland P.W.H."/>
            <person name="King N."/>
            <person name="Lang F.B.F."/>
            <person name="Roger A.J."/>
            <person name="Ruiz-Trillo I."/>
            <person name="Young S.K."/>
            <person name="Zeng Q."/>
            <person name="Gargeya S."/>
            <person name="Fitzgerald M."/>
            <person name="Haas B."/>
            <person name="Abouelleil A."/>
            <person name="Alvarado L."/>
            <person name="Arachchi H.M."/>
            <person name="Berlin A."/>
            <person name="Chapman S.B."/>
            <person name="Gearin G."/>
            <person name="Goldberg J."/>
            <person name="Griggs A."/>
            <person name="Gujja S."/>
            <person name="Hansen M."/>
            <person name="Heiman D."/>
            <person name="Howarth C."/>
            <person name="Larimer J."/>
            <person name="Lui A."/>
            <person name="MacDonald P.J.P."/>
            <person name="McCowen C."/>
            <person name="Montmayeur A."/>
            <person name="Murphy C."/>
            <person name="Neiman D."/>
            <person name="Pearson M."/>
            <person name="Priest M."/>
            <person name="Roberts A."/>
            <person name="Saif S."/>
            <person name="Shea T."/>
            <person name="Sisk P."/>
            <person name="Stolte C."/>
            <person name="Sykes S."/>
            <person name="Wortman J."/>
            <person name="Nusbaum C."/>
            <person name="Birren B."/>
        </authorList>
    </citation>
    <scope>NUCLEOTIDE SEQUENCE [LARGE SCALE GENOMIC DNA]</scope>
    <source>
        <strain evidence="3 4">ATCC 38327</strain>
    </source>
</reference>
<protein>
    <submittedName>
        <fullName evidence="3">Uncharacterized protein</fullName>
    </submittedName>
</protein>
<evidence type="ECO:0000313" key="4">
    <source>
        <dbReference type="Proteomes" id="UP000054350"/>
    </source>
</evidence>
<dbReference type="VEuPathDB" id="FungiDB:AMAG_18246"/>
<evidence type="ECO:0000256" key="1">
    <source>
        <dbReference type="SAM" id="MobiDB-lite"/>
    </source>
</evidence>
<accession>A0A0L0S7M8</accession>
<evidence type="ECO:0000313" key="3">
    <source>
        <dbReference type="EMBL" id="KNE58430.1"/>
    </source>
</evidence>
<proteinExistence type="predicted"/>
<feature type="compositionally biased region" description="Low complexity" evidence="1">
    <location>
        <begin position="13"/>
        <end position="26"/>
    </location>
</feature>
<evidence type="ECO:0000256" key="2">
    <source>
        <dbReference type="SAM" id="Phobius"/>
    </source>
</evidence>
<feature type="transmembrane region" description="Helical" evidence="2">
    <location>
        <begin position="91"/>
        <end position="112"/>
    </location>
</feature>
<reference evidence="4" key="2">
    <citation type="submission" date="2009-11" db="EMBL/GenBank/DDBJ databases">
        <title>The Genome Sequence of Allomyces macrogynus strain ATCC 38327.</title>
        <authorList>
            <consortium name="The Broad Institute Genome Sequencing Platform"/>
            <person name="Russ C."/>
            <person name="Cuomo C."/>
            <person name="Shea T."/>
            <person name="Young S.K."/>
            <person name="Zeng Q."/>
            <person name="Koehrsen M."/>
            <person name="Haas B."/>
            <person name="Borodovsky M."/>
            <person name="Guigo R."/>
            <person name="Alvarado L."/>
            <person name="Berlin A."/>
            <person name="Borenstein D."/>
            <person name="Chen Z."/>
            <person name="Engels R."/>
            <person name="Freedman E."/>
            <person name="Gellesch M."/>
            <person name="Goldberg J."/>
            <person name="Griggs A."/>
            <person name="Gujja S."/>
            <person name="Heiman D."/>
            <person name="Hepburn T."/>
            <person name="Howarth C."/>
            <person name="Jen D."/>
            <person name="Larson L."/>
            <person name="Lewis B."/>
            <person name="Mehta T."/>
            <person name="Park D."/>
            <person name="Pearson M."/>
            <person name="Roberts A."/>
            <person name="Saif S."/>
            <person name="Shenoy N."/>
            <person name="Sisk P."/>
            <person name="Stolte C."/>
            <person name="Sykes S."/>
            <person name="Walk T."/>
            <person name="White J."/>
            <person name="Yandava C."/>
            <person name="Burger G."/>
            <person name="Gray M.W."/>
            <person name="Holland P.W.H."/>
            <person name="King N."/>
            <person name="Lang F.B.F."/>
            <person name="Roger A.J."/>
            <person name="Ruiz-Trillo I."/>
            <person name="Lander E."/>
            <person name="Nusbaum C."/>
        </authorList>
    </citation>
    <scope>NUCLEOTIDE SEQUENCE [LARGE SCALE GENOMIC DNA]</scope>
    <source>
        <strain evidence="4">ATCC 38327</strain>
    </source>
</reference>
<gene>
    <name evidence="3" type="ORF">AMAG_18246</name>
</gene>
<keyword evidence="4" id="KW-1185">Reference proteome</keyword>
<feature type="transmembrane region" description="Helical" evidence="2">
    <location>
        <begin position="36"/>
        <end position="57"/>
    </location>
</feature>